<evidence type="ECO:0000313" key="2">
    <source>
        <dbReference type="Proteomes" id="UP000007978"/>
    </source>
</evidence>
<dbReference type="Proteomes" id="UP000007978">
    <property type="component" value="Chromosome 2"/>
</dbReference>
<evidence type="ECO:0000313" key="1">
    <source>
        <dbReference type="EMBL" id="EKJ72013.1"/>
    </source>
</evidence>
<dbReference type="KEGG" id="fpu:FPSE_07808"/>
<dbReference type="AlphaFoldDB" id="K3VGF6"/>
<name>K3VGF6_FUSPC</name>
<organism evidence="1 2">
    <name type="scientific">Fusarium pseudograminearum (strain CS3096)</name>
    <name type="common">Wheat and barley crown-rot fungus</name>
    <dbReference type="NCBI Taxonomy" id="1028729"/>
    <lineage>
        <taxon>Eukaryota</taxon>
        <taxon>Fungi</taxon>
        <taxon>Dikarya</taxon>
        <taxon>Ascomycota</taxon>
        <taxon>Pezizomycotina</taxon>
        <taxon>Sordariomycetes</taxon>
        <taxon>Hypocreomycetidae</taxon>
        <taxon>Hypocreales</taxon>
        <taxon>Nectriaceae</taxon>
        <taxon>Fusarium</taxon>
    </lineage>
</organism>
<keyword evidence="2" id="KW-1185">Reference proteome</keyword>
<accession>K3VGF6</accession>
<dbReference type="HOGENOM" id="CLU_3359780_0_0_1"/>
<gene>
    <name evidence="1" type="ORF">FPSE_07808</name>
</gene>
<proteinExistence type="predicted"/>
<dbReference type="EMBL" id="AFNW01000276">
    <property type="protein sequence ID" value="EKJ72013.1"/>
    <property type="molecule type" value="Genomic_DNA"/>
</dbReference>
<reference evidence="1 2" key="1">
    <citation type="journal article" date="2012" name="PLoS Pathog.">
        <title>Comparative pathogenomics reveals horizontally acquired novel virulence genes in fungi infecting cereal hosts.</title>
        <authorList>
            <person name="Gardiner D.M."/>
            <person name="McDonald M.C."/>
            <person name="Covarelli L."/>
            <person name="Solomon P.S."/>
            <person name="Rusu A.G."/>
            <person name="Marshall M."/>
            <person name="Kazan K."/>
            <person name="Chakraborty S."/>
            <person name="McDonald B.A."/>
            <person name="Manners J.M."/>
        </authorList>
    </citation>
    <scope>NUCLEOTIDE SEQUENCE [LARGE SCALE GENOMIC DNA]</scope>
    <source>
        <strain evidence="1 2">CS3096</strain>
    </source>
</reference>
<dbReference type="GeneID" id="20366426"/>
<comment type="caution">
    <text evidence="1">The sequence shown here is derived from an EMBL/GenBank/DDBJ whole genome shotgun (WGS) entry which is preliminary data.</text>
</comment>
<protein>
    <submittedName>
        <fullName evidence="1">Uncharacterized protein</fullName>
    </submittedName>
</protein>
<dbReference type="RefSeq" id="XP_009259201.1">
    <property type="nucleotide sequence ID" value="XM_009260926.1"/>
</dbReference>
<sequence length="36" mass="3752">MCILLGARFDVVARGTDTAADGTSALPYHTAQSNLD</sequence>